<evidence type="ECO:0000313" key="2">
    <source>
        <dbReference type="EMBL" id="MBB2988857.1"/>
    </source>
</evidence>
<dbReference type="AlphaFoldDB" id="A0A839PZD8"/>
<dbReference type="Proteomes" id="UP000550501">
    <property type="component" value="Unassembled WGS sequence"/>
</dbReference>
<name>A0A839PZD8_MYCIR</name>
<dbReference type="EMBL" id="JACHVU010000001">
    <property type="protein sequence ID" value="MBB2988857.1"/>
    <property type="molecule type" value="Genomic_DNA"/>
</dbReference>
<proteinExistence type="predicted"/>
<organism evidence="2 3">
    <name type="scientific">Mycolicibacterium iranicum</name>
    <name type="common">Mycobacterium iranicum</name>
    <dbReference type="NCBI Taxonomy" id="912594"/>
    <lineage>
        <taxon>Bacteria</taxon>
        <taxon>Bacillati</taxon>
        <taxon>Actinomycetota</taxon>
        <taxon>Actinomycetes</taxon>
        <taxon>Mycobacteriales</taxon>
        <taxon>Mycobacteriaceae</taxon>
        <taxon>Mycolicibacterium</taxon>
    </lineage>
</organism>
<feature type="signal peptide" evidence="1">
    <location>
        <begin position="1"/>
        <end position="26"/>
    </location>
</feature>
<sequence length="147" mass="15533">MVRVLAAASAALLALGLCPAAPPAGAAEGDQTVRVQNGQIRCLLSTDYQMRGRPAAVCGRTDGQPFQVSPVSPPALNLVVVLGSGEMYYIQGTIPIPESADTVLGVGQTYRVNGWRISTEELRTLVTYDDGGHGIRLNPVEVMAVWI</sequence>
<keyword evidence="3" id="KW-1185">Reference proteome</keyword>
<protein>
    <submittedName>
        <fullName evidence="2">Uncharacterized protein</fullName>
    </submittedName>
</protein>
<feature type="chain" id="PRO_5032828593" evidence="1">
    <location>
        <begin position="27"/>
        <end position="147"/>
    </location>
</feature>
<reference evidence="2 3" key="1">
    <citation type="submission" date="2020-08" db="EMBL/GenBank/DDBJ databases">
        <title>The Agave Microbiome: Exploring the role of microbial communities in plant adaptations to desert environments.</title>
        <authorList>
            <person name="Partida-Martinez L.P."/>
        </authorList>
    </citation>
    <scope>NUCLEOTIDE SEQUENCE [LARGE SCALE GENOMIC DNA]</scope>
    <source>
        <strain evidence="2 3">AT2.18</strain>
    </source>
</reference>
<keyword evidence="1" id="KW-0732">Signal</keyword>
<evidence type="ECO:0000256" key="1">
    <source>
        <dbReference type="SAM" id="SignalP"/>
    </source>
</evidence>
<dbReference type="RefSeq" id="WP_183466142.1">
    <property type="nucleotide sequence ID" value="NZ_JACHVU010000001.1"/>
</dbReference>
<accession>A0A839PZD8</accession>
<comment type="caution">
    <text evidence="2">The sequence shown here is derived from an EMBL/GenBank/DDBJ whole genome shotgun (WGS) entry which is preliminary data.</text>
</comment>
<evidence type="ECO:0000313" key="3">
    <source>
        <dbReference type="Proteomes" id="UP000550501"/>
    </source>
</evidence>
<gene>
    <name evidence="2" type="ORF">FHR72_000314</name>
</gene>